<dbReference type="Gene3D" id="3.90.1580.10">
    <property type="entry name" value="paralog of FGE (formylglycine-generating enzyme)"/>
    <property type="match status" value="1"/>
</dbReference>
<keyword evidence="1" id="KW-0732">Signal</keyword>
<evidence type="ECO:0000259" key="2">
    <source>
        <dbReference type="Pfam" id="PF03781"/>
    </source>
</evidence>
<feature type="domain" description="Sulfatase-modifying factor enzyme-like" evidence="2">
    <location>
        <begin position="94"/>
        <end position="325"/>
    </location>
</feature>
<dbReference type="InterPro" id="IPR051043">
    <property type="entry name" value="Sulfatase_Mod_Factor_Kinase"/>
</dbReference>
<reference evidence="4" key="1">
    <citation type="submission" date="2020-07" db="EMBL/GenBank/DDBJ databases">
        <title>Complete genome sequencing of Coprobacter sp. strain 2CBH44.</title>
        <authorList>
            <person name="Sakamoto M."/>
            <person name="Murakami T."/>
            <person name="Mori H."/>
        </authorList>
    </citation>
    <scope>NUCLEOTIDE SEQUENCE [LARGE SCALE GENOMIC DNA]</scope>
    <source>
        <strain evidence="4">2CBH44</strain>
    </source>
</reference>
<protein>
    <recommendedName>
        <fullName evidence="2">Sulfatase-modifying factor enzyme-like domain-containing protein</fullName>
    </recommendedName>
</protein>
<evidence type="ECO:0000313" key="4">
    <source>
        <dbReference type="Proteomes" id="UP000594042"/>
    </source>
</evidence>
<dbReference type="SUPFAM" id="SSF56436">
    <property type="entry name" value="C-type lectin-like"/>
    <property type="match status" value="1"/>
</dbReference>
<feature type="signal peptide" evidence="1">
    <location>
        <begin position="1"/>
        <end position="24"/>
    </location>
</feature>
<dbReference type="AlphaFoldDB" id="A0A7G1HWV0"/>
<dbReference type="EMBL" id="AP023322">
    <property type="protein sequence ID" value="BCI63041.1"/>
    <property type="molecule type" value="Genomic_DNA"/>
</dbReference>
<dbReference type="PANTHER" id="PTHR23150:SF19">
    <property type="entry name" value="FORMYLGLYCINE-GENERATING ENZYME"/>
    <property type="match status" value="1"/>
</dbReference>
<name>A0A7G1HWV0_9BACT</name>
<dbReference type="InterPro" id="IPR005532">
    <property type="entry name" value="SUMF_dom"/>
</dbReference>
<sequence>MIKSKNIWKVMACAMIFLSFSCNDNDDEKFLGPTEPGDAYFGGGAISEGVPLDKSNIDVSLLGKVAGDPDVETDPDAYHTLMQERKAVIEKAISDMVYVDGGSFYMGATAEQGNDTHIYEKNVHKVTLSSYYISKFEVTQELYLIVMGGTNQGAFKEEGNLQIPIDNRLYEEMNNFIAKLNAVTGLRFALPTEAQWEFAARGGRKRTGLMYPGSNDISTVACYWDNSLLGDGSVDHWPRSVGLGLPNELGLYDMAGNMQEVCSDWYAPYPIEDQVNPMGPSDDEGYTTRVCRGGSWYSFADACRSSARASFVPSTRYKYVGFRLVHPKVD</sequence>
<organism evidence="3 4">
    <name type="scientific">Coprobacter secundus subsp. similis</name>
    <dbReference type="NCBI Taxonomy" id="2751153"/>
    <lineage>
        <taxon>Bacteria</taxon>
        <taxon>Pseudomonadati</taxon>
        <taxon>Bacteroidota</taxon>
        <taxon>Bacteroidia</taxon>
        <taxon>Bacteroidales</taxon>
        <taxon>Barnesiellaceae</taxon>
        <taxon>Coprobacter</taxon>
    </lineage>
</organism>
<dbReference type="Proteomes" id="UP000594042">
    <property type="component" value="Chromosome"/>
</dbReference>
<dbReference type="RefSeq" id="WP_246469186.1">
    <property type="nucleotide sequence ID" value="NZ_AP023322.1"/>
</dbReference>
<evidence type="ECO:0000313" key="3">
    <source>
        <dbReference type="EMBL" id="BCI63041.1"/>
    </source>
</evidence>
<feature type="chain" id="PRO_5029019446" description="Sulfatase-modifying factor enzyme-like domain-containing protein" evidence="1">
    <location>
        <begin position="25"/>
        <end position="330"/>
    </location>
</feature>
<dbReference type="Pfam" id="PF03781">
    <property type="entry name" value="FGE-sulfatase"/>
    <property type="match status" value="1"/>
</dbReference>
<proteinExistence type="predicted"/>
<dbReference type="InterPro" id="IPR016187">
    <property type="entry name" value="CTDL_fold"/>
</dbReference>
<dbReference type="InterPro" id="IPR042095">
    <property type="entry name" value="SUMF_sf"/>
</dbReference>
<gene>
    <name evidence="3" type="ORF">Cop2CBH44_13940</name>
</gene>
<accession>A0A7G1HWV0</accession>
<dbReference type="GO" id="GO:0120147">
    <property type="term" value="F:formylglycine-generating oxidase activity"/>
    <property type="evidence" value="ECO:0007669"/>
    <property type="project" value="TreeGrafter"/>
</dbReference>
<evidence type="ECO:0000256" key="1">
    <source>
        <dbReference type="SAM" id="SignalP"/>
    </source>
</evidence>
<dbReference type="PANTHER" id="PTHR23150">
    <property type="entry name" value="SULFATASE MODIFYING FACTOR 1, 2"/>
    <property type="match status" value="1"/>
</dbReference>
<dbReference type="KEGG" id="copr:Cop2CBH44_13940"/>
<keyword evidence="4" id="KW-1185">Reference proteome</keyword>
<dbReference type="PROSITE" id="PS51257">
    <property type="entry name" value="PROKAR_LIPOPROTEIN"/>
    <property type="match status" value="1"/>
</dbReference>